<gene>
    <name evidence="1" type="ORF">METZ01_LOCUS107094</name>
</gene>
<protein>
    <submittedName>
        <fullName evidence="1">Uncharacterized protein</fullName>
    </submittedName>
</protein>
<accession>A0A381WP42</accession>
<dbReference type="EMBL" id="UINC01012418">
    <property type="protein sequence ID" value="SVA54240.1"/>
    <property type="molecule type" value="Genomic_DNA"/>
</dbReference>
<sequence>MKDLNVLVGNLCEDLTNELCMAYKHCKDNGAHYAPTYGKKYIKIVSYDNADKSGASVWGFININEFKKGLAGITFLEGDVLKASGWRAPALNRPRGNLFDGFYVDRRKIFGPGYISGYSAGGARNGRFV</sequence>
<reference evidence="1" key="1">
    <citation type="submission" date="2018-05" db="EMBL/GenBank/DDBJ databases">
        <authorList>
            <person name="Lanie J.A."/>
            <person name="Ng W.-L."/>
            <person name="Kazmierczak K.M."/>
            <person name="Andrzejewski T.M."/>
            <person name="Davidsen T.M."/>
            <person name="Wayne K.J."/>
            <person name="Tettelin H."/>
            <person name="Glass J.I."/>
            <person name="Rusch D."/>
            <person name="Podicherti R."/>
            <person name="Tsui H.-C.T."/>
            <person name="Winkler M.E."/>
        </authorList>
    </citation>
    <scope>NUCLEOTIDE SEQUENCE</scope>
</reference>
<organism evidence="1">
    <name type="scientific">marine metagenome</name>
    <dbReference type="NCBI Taxonomy" id="408172"/>
    <lineage>
        <taxon>unclassified sequences</taxon>
        <taxon>metagenomes</taxon>
        <taxon>ecological metagenomes</taxon>
    </lineage>
</organism>
<evidence type="ECO:0000313" key="1">
    <source>
        <dbReference type="EMBL" id="SVA54240.1"/>
    </source>
</evidence>
<proteinExistence type="predicted"/>
<name>A0A381WP42_9ZZZZ</name>
<dbReference type="AlphaFoldDB" id="A0A381WP42"/>